<keyword evidence="3" id="KW-1185">Reference proteome</keyword>
<protein>
    <submittedName>
        <fullName evidence="2">DUF445 domain-containing protein</fullName>
    </submittedName>
</protein>
<name>A0ABW2BTH6_9PSEU</name>
<feature type="transmembrane region" description="Helical" evidence="1">
    <location>
        <begin position="187"/>
        <end position="208"/>
    </location>
</feature>
<keyword evidence="1" id="KW-1133">Transmembrane helix</keyword>
<reference evidence="3" key="1">
    <citation type="journal article" date="2019" name="Int. J. Syst. Evol. Microbiol.">
        <title>The Global Catalogue of Microorganisms (GCM) 10K type strain sequencing project: providing services to taxonomists for standard genome sequencing and annotation.</title>
        <authorList>
            <consortium name="The Broad Institute Genomics Platform"/>
            <consortium name="The Broad Institute Genome Sequencing Center for Infectious Disease"/>
            <person name="Wu L."/>
            <person name="Ma J."/>
        </authorList>
    </citation>
    <scope>NUCLEOTIDE SEQUENCE [LARGE SCALE GENOMIC DNA]</scope>
    <source>
        <strain evidence="3">KCTC 32255</strain>
    </source>
</reference>
<dbReference type="PANTHER" id="PTHR35791:SF1">
    <property type="entry name" value="UPF0754 MEMBRANE PROTEIN YHEB"/>
    <property type="match status" value="1"/>
</dbReference>
<accession>A0ABW2BTH6</accession>
<keyword evidence="1" id="KW-0812">Transmembrane</keyword>
<keyword evidence="1" id="KW-0472">Membrane</keyword>
<feature type="transmembrane region" description="Helical" evidence="1">
    <location>
        <begin position="12"/>
        <end position="29"/>
    </location>
</feature>
<organism evidence="2 3">
    <name type="scientific">Haloechinothrix salitolerans</name>
    <dbReference type="NCBI Taxonomy" id="926830"/>
    <lineage>
        <taxon>Bacteria</taxon>
        <taxon>Bacillati</taxon>
        <taxon>Actinomycetota</taxon>
        <taxon>Actinomycetes</taxon>
        <taxon>Pseudonocardiales</taxon>
        <taxon>Pseudonocardiaceae</taxon>
        <taxon>Haloechinothrix</taxon>
    </lineage>
</organism>
<dbReference type="RefSeq" id="WP_390183597.1">
    <property type="nucleotide sequence ID" value="NZ_BAABLA010000094.1"/>
</dbReference>
<proteinExistence type="predicted"/>
<feature type="transmembrane region" description="Helical" evidence="1">
    <location>
        <begin position="387"/>
        <end position="407"/>
    </location>
</feature>
<comment type="caution">
    <text evidence="2">The sequence shown here is derived from an EMBL/GenBank/DDBJ whole genome shotgun (WGS) entry which is preliminary data.</text>
</comment>
<evidence type="ECO:0000256" key="1">
    <source>
        <dbReference type="SAM" id="Phobius"/>
    </source>
</evidence>
<dbReference type="Proteomes" id="UP001596337">
    <property type="component" value="Unassembled WGS sequence"/>
</dbReference>
<feature type="transmembrane region" description="Helical" evidence="1">
    <location>
        <begin position="214"/>
        <end position="232"/>
    </location>
</feature>
<gene>
    <name evidence="2" type="ORF">ACFQGD_04180</name>
</gene>
<evidence type="ECO:0000313" key="2">
    <source>
        <dbReference type="EMBL" id="MFC6866336.1"/>
    </source>
</evidence>
<dbReference type="EMBL" id="JBHSXX010000001">
    <property type="protein sequence ID" value="MFC6866336.1"/>
    <property type="molecule type" value="Genomic_DNA"/>
</dbReference>
<sequence>MDAIVADVHANWPIYVSIPFIAALIGYVTKRVAIEMMFRPLEFVGIEPYLGWQGVLPANAHRMAAIATETLTSNIVDTREIFARLDPEQIAKEIEGPLLDAVDEVTREVMELYQPQLWEMLPTRAQRMLLARVQAQAPKAIAKLMKQVSDNIEDVFDLKHMVVTNLVRDKALLNRLIRDISRPEMSFIARSGIYFGFALGLVQLAVWTLTHEPLVMPIFGFMIGWLTDWLALKMIFLPREPRKFFGVFTWQGVFQKRRDEVAADYGDMIAAEVITVPNIVEAVLTGPKSDRLFELIQREVRRTVDAQAGIIKPFVVAAVGTTKFQEMKATVAQKAMERVPATVHHAEDYAVGALDVRNTIVERMRKLNRFEFEQLLRPAFRQDEWKLIAVGALIGGLVGELQVLLMLH</sequence>
<dbReference type="PANTHER" id="PTHR35791">
    <property type="entry name" value="UPF0754 MEMBRANE PROTEIN YHEB"/>
    <property type="match status" value="1"/>
</dbReference>
<evidence type="ECO:0000313" key="3">
    <source>
        <dbReference type="Proteomes" id="UP001596337"/>
    </source>
</evidence>